<evidence type="ECO:0000256" key="2">
    <source>
        <dbReference type="ARBA" id="ARBA00004389"/>
    </source>
</evidence>
<keyword evidence="7 10" id="KW-0175">Coiled coil</keyword>
<evidence type="ECO:0000313" key="14">
    <source>
        <dbReference type="EMBL" id="WOH00829.1"/>
    </source>
</evidence>
<dbReference type="OrthoDB" id="1703439at2759"/>
<sequence length="1452" mass="160073">MMAGSEGDVGGYKGLEGETELCSHQDLVNCGGNRFEGDGNGKGNVGDDLGGSYVFVSGVGEVRGGFIVEGNSDGEVRDGVELKGDGGGGIDHDFAAEVDKEVDLHGEFVGEVVESVASGEVENGKDDFEGTVEGGVEFETRENLEAEAGNGLEIGESEGMVEDRVKFEPGEDSESRDGNGLEIGESGVTVIVSVGDGDLLDKSIKDVDQDIVVSVSEVGESEQVDMIGMGASECGLGKLDAQIGEEVSQEPTKLKSVVGDMESQIRISADPLLCEFEKDQNNLKQIKDLSSDAELIQSQEGVIKLDDTNEIDKSVKAVEQDLIGSPADFEGNRSNTFASWADICELEEIQAGIELDIGDGDPKEQNELNSVKESLESEIRTTESVNCASHDLEENQDKSKHMTDLDSEIDGSVQLGSQTNAVADEGVNCTAAADDFIVGRDKHLDECIDGSQSVDKQDSTLSDAANPFSMDKVPIESGEKFTAGTDDCEAAEHEASRSFVAQEIGAVNSTELDSNITKTYAESIGHVPAKIFRSSFASIDDGTVSDQGPVDADCGAGLVQGYEEERVAHDIDTRSVRGRSKISQLNLGEQRIVCTQSLELNGNPDDGIVPQVQSDEILQSDCNDATITDDGTVSDQGPDYANCGAGLVQGYEAGVAHDTDTRSVTDQCNISQLDLGEQRSDCTQSPELNGNPEDAHDDCIVPQVQSDDILCSDCNDATIIEPEVRRLVCPIIDKSELETKPLDTKDLKTGIFSVTNGRKFKNGVDNGLSSCAPNDMRSVMKIEFGTIDSPEEVIESGYSSLSESQVLNGDIECNQKQAIFTTDSVESESCADMSFKTDVQNHSAMNHSDMPCQDSTVAKRSIGDSVDGQSLVNVAKAKPFQFLAKFPRIDDDKIREQIRDSQLLVEDKTVLRDNIKREIDITRASLQSLRDEFEATKSDERAARRLVKLKRQEIDSVQDKINRVKNSVSVMDITNRIAHMEHMMEHETRPLKEERQLLHEINVMKKLRGQISSNVCSQEEVTQALNEVEPTEIQLKTLKKELGDLKNKVSKAEAAVILLGKDYNDESRRLRELQARFRAANDIRQNAYRYLFGLKRQLHEKSKHYWMYKDDAKAASDYALNRDKEALYRLCAKQVETFMDLWNKNDEFREDYVRCNMKSTLRRLKTLDGRSLGPDEEVHVLPVNVGAREVPKFYNPSRTTNLSSPTILKQENTVEVVEGEQIDGNILVVSEPKSKMLKIKTSDNPIPESGLHTGSGQLETEDTREEAKQQTKEELELAMKTEILRKEEIAAKLKEQLRQEEKVKAQEAIERKKRNADKAQMRAVLRAQKEAEQKEKEREKRLRKKEKKNGDGEIGLEPQTNHIKDESKDSAPTKPNKTSHFNKHSKAKATIPPALRNRGKRRLKQLMWWIFGGLIVLFIFLAGNGGAFKNLRSRKDDSLFGNHPPAQPIWQS</sequence>
<dbReference type="GO" id="GO:0005789">
    <property type="term" value="C:endoplasmic reticulum membrane"/>
    <property type="evidence" value="ECO:0007669"/>
    <property type="project" value="UniProtKB-SubCell"/>
</dbReference>
<comment type="subcellular location">
    <subcellularLocation>
        <location evidence="1">Cell membrane</location>
        <topology evidence="1">Single-pass membrane protein</topology>
    </subcellularLocation>
    <subcellularLocation>
        <location evidence="2">Endoplasmic reticulum membrane</location>
        <topology evidence="2">Single-pass membrane protein</topology>
    </subcellularLocation>
</comment>
<evidence type="ECO:0000256" key="6">
    <source>
        <dbReference type="ARBA" id="ARBA00022989"/>
    </source>
</evidence>
<feature type="region of interest" description="Disordered" evidence="11">
    <location>
        <begin position="450"/>
        <end position="471"/>
    </location>
</feature>
<accession>A0A162A2X6</accession>
<protein>
    <recommendedName>
        <fullName evidence="16">Proton pump-interactor 1</fullName>
    </recommendedName>
</protein>
<comment type="similarity">
    <text evidence="9">Belongs to the plant Proton pump-interactor protein family.</text>
</comment>
<evidence type="ECO:0000256" key="3">
    <source>
        <dbReference type="ARBA" id="ARBA00022475"/>
    </source>
</evidence>
<keyword evidence="8 12" id="KW-0472">Membrane</keyword>
<dbReference type="PANTHER" id="PTHR32219:SF3">
    <property type="entry name" value="CALPONIN-LIKE DOMAIN PROTEIN"/>
    <property type="match status" value="1"/>
</dbReference>
<dbReference type="EMBL" id="CP093347">
    <property type="protein sequence ID" value="WOH00829.1"/>
    <property type="molecule type" value="Genomic_DNA"/>
</dbReference>
<dbReference type="Gramene" id="KZM94380">
    <property type="protein sequence ID" value="KZM94380"/>
    <property type="gene ID" value="DCAR_017623"/>
</dbReference>
<evidence type="ECO:0000313" key="13">
    <source>
        <dbReference type="EMBL" id="KZM94380.1"/>
    </source>
</evidence>
<feature type="compositionally biased region" description="Basic and acidic residues" evidence="11">
    <location>
        <begin position="1362"/>
        <end position="1371"/>
    </location>
</feature>
<dbReference type="GO" id="GO:0005886">
    <property type="term" value="C:plasma membrane"/>
    <property type="evidence" value="ECO:0007669"/>
    <property type="project" value="UniProtKB-SubCell"/>
</dbReference>
<dbReference type="InterPro" id="IPR055282">
    <property type="entry name" value="PPI1-4"/>
</dbReference>
<name>A0A162A2X6_DAUCS</name>
<evidence type="ECO:0000256" key="4">
    <source>
        <dbReference type="ARBA" id="ARBA00022692"/>
    </source>
</evidence>
<evidence type="ECO:0000256" key="11">
    <source>
        <dbReference type="SAM" id="MobiDB-lite"/>
    </source>
</evidence>
<feature type="transmembrane region" description="Helical" evidence="12">
    <location>
        <begin position="1406"/>
        <end position="1428"/>
    </location>
</feature>
<dbReference type="EMBL" id="LNRQ01000005">
    <property type="protein sequence ID" value="KZM94380.1"/>
    <property type="molecule type" value="Genomic_DNA"/>
</dbReference>
<feature type="compositionally biased region" description="Polar residues" evidence="11">
    <location>
        <begin position="450"/>
        <end position="463"/>
    </location>
</feature>
<evidence type="ECO:0000256" key="9">
    <source>
        <dbReference type="ARBA" id="ARBA00038080"/>
    </source>
</evidence>
<evidence type="ECO:0000313" key="15">
    <source>
        <dbReference type="Proteomes" id="UP000077755"/>
    </source>
</evidence>
<keyword evidence="6 12" id="KW-1133">Transmembrane helix</keyword>
<feature type="region of interest" description="Disordered" evidence="11">
    <location>
        <begin position="1327"/>
        <end position="1391"/>
    </location>
</feature>
<evidence type="ECO:0000256" key="8">
    <source>
        <dbReference type="ARBA" id="ARBA00023136"/>
    </source>
</evidence>
<dbReference type="OMA" id="DCNDATI"/>
<feature type="coiled-coil region" evidence="10">
    <location>
        <begin position="912"/>
        <end position="967"/>
    </location>
</feature>
<keyword evidence="5" id="KW-0256">Endoplasmic reticulum</keyword>
<feature type="coiled-coil region" evidence="10">
    <location>
        <begin position="1028"/>
        <end position="1083"/>
    </location>
</feature>
<keyword evidence="3" id="KW-1003">Cell membrane</keyword>
<dbReference type="STRING" id="79200.A0A162A2X6"/>
<feature type="compositionally biased region" description="Basic and acidic residues" evidence="11">
    <location>
        <begin position="1327"/>
        <end position="1340"/>
    </location>
</feature>
<evidence type="ECO:0000256" key="1">
    <source>
        <dbReference type="ARBA" id="ARBA00004162"/>
    </source>
</evidence>
<keyword evidence="15" id="KW-1185">Reference proteome</keyword>
<dbReference type="KEGG" id="dcr:108222799"/>
<feature type="region of interest" description="Disordered" evidence="11">
    <location>
        <begin position="677"/>
        <end position="696"/>
    </location>
</feature>
<feature type="region of interest" description="Disordered" evidence="11">
    <location>
        <begin position="1240"/>
        <end position="1271"/>
    </location>
</feature>
<evidence type="ECO:0008006" key="16">
    <source>
        <dbReference type="Google" id="ProtNLM"/>
    </source>
</evidence>
<reference evidence="14" key="2">
    <citation type="submission" date="2022-03" db="EMBL/GenBank/DDBJ databases">
        <title>Draft title - Genomic analysis of global carrot germplasm unveils the trajectory of domestication and the origin of high carotenoid orange carrot.</title>
        <authorList>
            <person name="Iorizzo M."/>
            <person name="Ellison S."/>
            <person name="Senalik D."/>
            <person name="Macko-Podgorni A."/>
            <person name="Grzebelus D."/>
            <person name="Bostan H."/>
            <person name="Rolling W."/>
            <person name="Curaba J."/>
            <person name="Simon P."/>
        </authorList>
    </citation>
    <scope>NUCLEOTIDE SEQUENCE</scope>
    <source>
        <tissue evidence="14">Leaf</tissue>
    </source>
</reference>
<keyword evidence="4 12" id="KW-0812">Transmembrane</keyword>
<dbReference type="Proteomes" id="UP000077755">
    <property type="component" value="Chromosome 5"/>
</dbReference>
<evidence type="ECO:0000256" key="5">
    <source>
        <dbReference type="ARBA" id="ARBA00022824"/>
    </source>
</evidence>
<reference evidence="13" key="1">
    <citation type="journal article" date="2016" name="Nat. Genet.">
        <title>A high-quality carrot genome assembly provides new insights into carotenoid accumulation and asterid genome evolution.</title>
        <authorList>
            <person name="Iorizzo M."/>
            <person name="Ellison S."/>
            <person name="Senalik D."/>
            <person name="Zeng P."/>
            <person name="Satapoomin P."/>
            <person name="Huang J."/>
            <person name="Bowman M."/>
            <person name="Iovene M."/>
            <person name="Sanseverino W."/>
            <person name="Cavagnaro P."/>
            <person name="Yildiz M."/>
            <person name="Macko-Podgorni A."/>
            <person name="Moranska E."/>
            <person name="Grzebelus E."/>
            <person name="Grzebelus D."/>
            <person name="Ashrafi H."/>
            <person name="Zheng Z."/>
            <person name="Cheng S."/>
            <person name="Spooner D."/>
            <person name="Van Deynze A."/>
            <person name="Simon P."/>
        </authorList>
    </citation>
    <scope>NUCLEOTIDE SEQUENCE [LARGE SCALE GENOMIC DNA]</scope>
    <source>
        <tissue evidence="13">Leaf</tissue>
    </source>
</reference>
<dbReference type="PANTHER" id="PTHR32219">
    <property type="entry name" value="RNA-BINDING PROTEIN YLMH-RELATED"/>
    <property type="match status" value="1"/>
</dbReference>
<gene>
    <name evidence="13" type="ORF">DCAR_017623</name>
    <name evidence="14" type="ORF">DCAR_0520204</name>
</gene>
<evidence type="ECO:0000256" key="12">
    <source>
        <dbReference type="SAM" id="Phobius"/>
    </source>
</evidence>
<evidence type="ECO:0000256" key="7">
    <source>
        <dbReference type="ARBA" id="ARBA00023054"/>
    </source>
</evidence>
<evidence type="ECO:0000256" key="10">
    <source>
        <dbReference type="SAM" id="Coils"/>
    </source>
</evidence>
<organism evidence="13">
    <name type="scientific">Daucus carota subsp. sativus</name>
    <name type="common">Carrot</name>
    <dbReference type="NCBI Taxonomy" id="79200"/>
    <lineage>
        <taxon>Eukaryota</taxon>
        <taxon>Viridiplantae</taxon>
        <taxon>Streptophyta</taxon>
        <taxon>Embryophyta</taxon>
        <taxon>Tracheophyta</taxon>
        <taxon>Spermatophyta</taxon>
        <taxon>Magnoliopsida</taxon>
        <taxon>eudicotyledons</taxon>
        <taxon>Gunneridae</taxon>
        <taxon>Pentapetalae</taxon>
        <taxon>asterids</taxon>
        <taxon>campanulids</taxon>
        <taxon>Apiales</taxon>
        <taxon>Apiaceae</taxon>
        <taxon>Apioideae</taxon>
        <taxon>Scandiceae</taxon>
        <taxon>Daucinae</taxon>
        <taxon>Daucus</taxon>
        <taxon>Daucus sect. Daucus</taxon>
    </lineage>
</organism>
<proteinExistence type="inferred from homology"/>